<dbReference type="Pfam" id="PF07992">
    <property type="entry name" value="Pyr_redox_2"/>
    <property type="match status" value="1"/>
</dbReference>
<name>A0ABQ0HUF9_GORRU</name>
<comment type="catalytic activity">
    <reaction evidence="3">
        <text>[thioredoxin]-dithiol + NADP(+) = [thioredoxin]-disulfide + NADPH + H(+)</text>
        <dbReference type="Rhea" id="RHEA:20345"/>
        <dbReference type="Rhea" id="RHEA-COMP:10698"/>
        <dbReference type="Rhea" id="RHEA-COMP:10700"/>
        <dbReference type="ChEBI" id="CHEBI:15378"/>
        <dbReference type="ChEBI" id="CHEBI:29950"/>
        <dbReference type="ChEBI" id="CHEBI:50058"/>
        <dbReference type="ChEBI" id="CHEBI:57783"/>
        <dbReference type="ChEBI" id="CHEBI:58349"/>
        <dbReference type="EC" id="1.8.1.9"/>
    </reaction>
</comment>
<protein>
    <submittedName>
        <fullName evidence="5">Thioredoxin reductase</fullName>
    </submittedName>
</protein>
<evidence type="ECO:0000313" key="6">
    <source>
        <dbReference type="Proteomes" id="UP000010744"/>
    </source>
</evidence>
<dbReference type="PRINTS" id="PR00368">
    <property type="entry name" value="FADPNR"/>
</dbReference>
<dbReference type="PANTHER" id="PTHR48105">
    <property type="entry name" value="THIOREDOXIN REDUCTASE 1-RELATED-RELATED"/>
    <property type="match status" value="1"/>
</dbReference>
<dbReference type="Gene3D" id="3.50.50.60">
    <property type="entry name" value="FAD/NAD(P)-binding domain"/>
    <property type="match status" value="2"/>
</dbReference>
<dbReference type="InterPro" id="IPR050097">
    <property type="entry name" value="Ferredoxin-NADP_redctase_2"/>
</dbReference>
<evidence type="ECO:0000259" key="4">
    <source>
        <dbReference type="Pfam" id="PF07992"/>
    </source>
</evidence>
<organism evidence="5 6">
    <name type="scientific">Gordonia rubripertincta NBRC 101908</name>
    <dbReference type="NCBI Taxonomy" id="1077975"/>
    <lineage>
        <taxon>Bacteria</taxon>
        <taxon>Bacillati</taxon>
        <taxon>Actinomycetota</taxon>
        <taxon>Actinomycetes</taxon>
        <taxon>Mycobacteriales</taxon>
        <taxon>Gordoniaceae</taxon>
        <taxon>Gordonia</taxon>
    </lineage>
</organism>
<evidence type="ECO:0000256" key="1">
    <source>
        <dbReference type="ARBA" id="ARBA00022630"/>
    </source>
</evidence>
<reference evidence="5 6" key="1">
    <citation type="submission" date="2012-08" db="EMBL/GenBank/DDBJ databases">
        <title>Whole genome shotgun sequence of Gordonia rubripertincta NBRC 101908.</title>
        <authorList>
            <person name="Takarada H."/>
            <person name="Hosoyama A."/>
            <person name="Tsuchikane K."/>
            <person name="Katsumata H."/>
            <person name="Baba S."/>
            <person name="Ohji S."/>
            <person name="Yamazaki S."/>
            <person name="Fujita N."/>
        </authorList>
    </citation>
    <scope>NUCLEOTIDE SEQUENCE [LARGE SCALE GENOMIC DNA]</scope>
    <source>
        <strain evidence="5 6">NBRC 101908</strain>
    </source>
</reference>
<dbReference type="SUPFAM" id="SSF51905">
    <property type="entry name" value="FAD/NAD(P)-binding domain"/>
    <property type="match status" value="1"/>
</dbReference>
<keyword evidence="6" id="KW-1185">Reference proteome</keyword>
<dbReference type="EMBL" id="BAHB01000066">
    <property type="protein sequence ID" value="GAB85900.1"/>
    <property type="molecule type" value="Genomic_DNA"/>
</dbReference>
<evidence type="ECO:0000256" key="2">
    <source>
        <dbReference type="ARBA" id="ARBA00023002"/>
    </source>
</evidence>
<gene>
    <name evidence="5" type="ORF">GORBP_066_00020</name>
</gene>
<accession>A0ABQ0HUF9</accession>
<proteinExistence type="predicted"/>
<evidence type="ECO:0000256" key="3">
    <source>
        <dbReference type="ARBA" id="ARBA00048132"/>
    </source>
</evidence>
<dbReference type="Proteomes" id="UP000010744">
    <property type="component" value="Unassembled WGS sequence"/>
</dbReference>
<dbReference type="PRINTS" id="PR00469">
    <property type="entry name" value="PNDRDTASEII"/>
</dbReference>
<evidence type="ECO:0000313" key="5">
    <source>
        <dbReference type="EMBL" id="GAB85900.1"/>
    </source>
</evidence>
<comment type="caution">
    <text evidence="5">The sequence shown here is derived from an EMBL/GenBank/DDBJ whole genome shotgun (WGS) entry which is preliminary data.</text>
</comment>
<dbReference type="InterPro" id="IPR036188">
    <property type="entry name" value="FAD/NAD-bd_sf"/>
</dbReference>
<feature type="domain" description="FAD/NAD(P)-binding" evidence="4">
    <location>
        <begin position="95"/>
        <end position="406"/>
    </location>
</feature>
<sequence>MSTMNSHATDLVRVYGRTQCRRAFELRDFLSRSVVHFEWIPIDTDVDSTRHFGLPLDETDLPIVDLSDGSRLHSPTVAELADRLGWVQEPKLPEYDVAIYGAGPAGLSAAVYAASEGLSVAVLEREAVGGQAGYSSLIENYLGFPKGIPGGELTERARQQAVSFGAELLLMRDGMQTRFADDRVYTTLNDGTTVVSRTAVCTTGVEWRRLGLPDEDRYMGCGLFYGAGTSEASTCSDLEVFVVGGGNSAGQAVMNLSAYAKRVTMLVRGPSLSATLSAYLEERVVRRPNVEIRTNTRVVGLDGAQGLTAIRLEDTRTGAVEEADTERLFVCIGGDPATEWAAGTPLVRDDHGFLITGPDLVRTHREAHWPLERAPYYMETSVPGFFAAGDVRRNSVKRVASAVGEGAMAVTFVHSYRPRSSCFRSSCARRCGSRRHATSPSSGPRRPRAGG</sequence>
<keyword evidence="1" id="KW-0285">Flavoprotein</keyword>
<dbReference type="InterPro" id="IPR023753">
    <property type="entry name" value="FAD/NAD-binding_dom"/>
</dbReference>
<keyword evidence="2" id="KW-0560">Oxidoreductase</keyword>